<evidence type="ECO:0000313" key="2">
    <source>
        <dbReference type="EMBL" id="OGE31441.1"/>
    </source>
</evidence>
<accession>A0A1F5JS25</accession>
<name>A0A1F5JS25_9BACT</name>
<proteinExistence type="predicted"/>
<comment type="caution">
    <text evidence="2">The sequence shown here is derived from an EMBL/GenBank/DDBJ whole genome shotgun (WGS) entry which is preliminary data.</text>
</comment>
<feature type="transmembrane region" description="Helical" evidence="1">
    <location>
        <begin position="12"/>
        <end position="37"/>
    </location>
</feature>
<dbReference type="AlphaFoldDB" id="A0A1F5JS25"/>
<dbReference type="STRING" id="1797768.A3C59_02260"/>
<feature type="transmembrane region" description="Helical" evidence="1">
    <location>
        <begin position="49"/>
        <end position="69"/>
    </location>
</feature>
<dbReference type="EMBL" id="MFCV01000039">
    <property type="protein sequence ID" value="OGE31441.1"/>
    <property type="molecule type" value="Genomic_DNA"/>
</dbReference>
<dbReference type="Proteomes" id="UP000176902">
    <property type="component" value="Unassembled WGS sequence"/>
</dbReference>
<gene>
    <name evidence="2" type="ORF">A3C59_02260</name>
</gene>
<evidence type="ECO:0000313" key="3">
    <source>
        <dbReference type="Proteomes" id="UP000176902"/>
    </source>
</evidence>
<keyword evidence="1" id="KW-0472">Membrane</keyword>
<organism evidence="2 3">
    <name type="scientific">Candidatus Daviesbacteria bacterium RIFCSPHIGHO2_02_FULL_36_13</name>
    <dbReference type="NCBI Taxonomy" id="1797768"/>
    <lineage>
        <taxon>Bacteria</taxon>
        <taxon>Candidatus Daviesiibacteriota</taxon>
    </lineage>
</organism>
<evidence type="ECO:0000256" key="1">
    <source>
        <dbReference type="SAM" id="Phobius"/>
    </source>
</evidence>
<protein>
    <submittedName>
        <fullName evidence="2">Uncharacterized protein</fullName>
    </submittedName>
</protein>
<sequence length="73" mass="7725">MLKGPKLTPKQWKLLSSAFSNISQAIILFGLAAIFVPEAISLTGNYSKISGFGFLAAGLFILVNAVIIAEKGK</sequence>
<keyword evidence="1" id="KW-1133">Transmembrane helix</keyword>
<reference evidence="2 3" key="1">
    <citation type="journal article" date="2016" name="Nat. Commun.">
        <title>Thousands of microbial genomes shed light on interconnected biogeochemical processes in an aquifer system.</title>
        <authorList>
            <person name="Anantharaman K."/>
            <person name="Brown C.T."/>
            <person name="Hug L.A."/>
            <person name="Sharon I."/>
            <person name="Castelle C.J."/>
            <person name="Probst A.J."/>
            <person name="Thomas B.C."/>
            <person name="Singh A."/>
            <person name="Wilkins M.J."/>
            <person name="Karaoz U."/>
            <person name="Brodie E.L."/>
            <person name="Williams K.H."/>
            <person name="Hubbard S.S."/>
            <person name="Banfield J.F."/>
        </authorList>
    </citation>
    <scope>NUCLEOTIDE SEQUENCE [LARGE SCALE GENOMIC DNA]</scope>
</reference>
<keyword evidence="1" id="KW-0812">Transmembrane</keyword>